<evidence type="ECO:0000313" key="3">
    <source>
        <dbReference type="Proteomes" id="UP000006324"/>
    </source>
</evidence>
<feature type="region of interest" description="Disordered" evidence="1">
    <location>
        <begin position="1"/>
        <end position="27"/>
    </location>
</feature>
<reference evidence="2 3" key="1">
    <citation type="submission" date="2012-09" db="EMBL/GenBank/DDBJ databases">
        <authorList>
            <person name="Harkins D.M."/>
            <person name="Durkin A.S."/>
            <person name="Brinkac L.M."/>
            <person name="Selengut J.D."/>
            <person name="Sanka R."/>
            <person name="DePew J."/>
            <person name="Purushe J."/>
            <person name="Chanthongthip A."/>
            <person name="Lattana O."/>
            <person name="Phetsouvanh R."/>
            <person name="Newton P.N."/>
            <person name="Vinetz J.M."/>
            <person name="Sutton G.G."/>
            <person name="Nelson W.C."/>
            <person name="Fouts D.E."/>
        </authorList>
    </citation>
    <scope>NUCLEOTIDE SEQUENCE [LARGE SCALE GENOMIC DNA]</scope>
    <source>
        <strain evidence="2 3">UI 12621</strain>
    </source>
</reference>
<comment type="caution">
    <text evidence="2">The sequence shown here is derived from an EMBL/GenBank/DDBJ whole genome shotgun (WGS) entry which is preliminary data.</text>
</comment>
<evidence type="ECO:0000256" key="1">
    <source>
        <dbReference type="SAM" id="MobiDB-lite"/>
    </source>
</evidence>
<feature type="compositionally biased region" description="Basic and acidic residues" evidence="1">
    <location>
        <begin position="1"/>
        <end position="11"/>
    </location>
</feature>
<protein>
    <submittedName>
        <fullName evidence="2">Uncharacterized protein</fullName>
    </submittedName>
</protein>
<feature type="non-terminal residue" evidence="2">
    <location>
        <position position="39"/>
    </location>
</feature>
<proteinExistence type="predicted"/>
<dbReference type="AlphaFoldDB" id="A0A0F6H452"/>
<evidence type="ECO:0000313" key="2">
    <source>
        <dbReference type="EMBL" id="EKO22977.1"/>
    </source>
</evidence>
<accession>A0A0F6H452</accession>
<dbReference type="EMBL" id="AHNQ02000054">
    <property type="protein sequence ID" value="EKO22977.1"/>
    <property type="molecule type" value="Genomic_DNA"/>
</dbReference>
<gene>
    <name evidence="2" type="ORF">LEP1GSC104_4083</name>
</gene>
<name>A0A0F6H452_LEPIR</name>
<sequence length="39" mass="4360">MQKVCFSDKENLSTSSPTQKQGRELSSTEDFVVIPTIDL</sequence>
<dbReference type="Proteomes" id="UP000006324">
    <property type="component" value="Unassembled WGS sequence"/>
</dbReference>
<feature type="compositionally biased region" description="Polar residues" evidence="1">
    <location>
        <begin position="12"/>
        <end position="27"/>
    </location>
</feature>
<organism evidence="2 3">
    <name type="scientific">Leptospira interrogans str. UI 12621</name>
    <dbReference type="NCBI Taxonomy" id="1049937"/>
    <lineage>
        <taxon>Bacteria</taxon>
        <taxon>Pseudomonadati</taxon>
        <taxon>Spirochaetota</taxon>
        <taxon>Spirochaetia</taxon>
        <taxon>Leptospirales</taxon>
        <taxon>Leptospiraceae</taxon>
        <taxon>Leptospira</taxon>
    </lineage>
</organism>